<sequence length="336" mass="34635">MLFKSLATAALAASAFAAPLQHQHHQHQERDVVTKVVVVTAGGEVSSVPTTVPEAPSGSSSSAPSGSDSSVPQPSSSGSFSGGAKGITYTPYSNSGGCKSAQEVASDLKQLSGYEIIRIYGVDCDQVSSVLAGKAAGQKVFAGIFNMNSISSDVQTLASAVKAAPGGWDNIHTVSIGNELVNSGQANAGQVAGYVAEGKSALKAAGYSGPVVSVDTFIAVMNNPALCEHSDYIAVNAHPFFDGGIAANNAGKWVLDQIQNVALTCGSKSVLITETGWPHQGQNNRDAVPSKSNQQAAISDIKSKCGDDVLLFSGFDEAWKADGAYNVEKYWGFLSN</sequence>
<dbReference type="Gene3D" id="3.20.20.80">
    <property type="entry name" value="Glycosidases"/>
    <property type="match status" value="1"/>
</dbReference>
<evidence type="ECO:0000256" key="7">
    <source>
        <dbReference type="ARBA" id="ARBA00023180"/>
    </source>
</evidence>
<keyword evidence="3" id="KW-0134">Cell wall</keyword>
<evidence type="ECO:0000256" key="2">
    <source>
        <dbReference type="ARBA" id="ARBA00008773"/>
    </source>
</evidence>
<keyword evidence="7" id="KW-0325">Glycoprotein</keyword>
<evidence type="ECO:0000256" key="12">
    <source>
        <dbReference type="SAM" id="SignalP"/>
    </source>
</evidence>
<keyword evidence="6 13" id="KW-0378">Hydrolase</keyword>
<feature type="chain" id="PRO_5009162946" evidence="12">
    <location>
        <begin position="18"/>
        <end position="336"/>
    </location>
</feature>
<evidence type="ECO:0000313" key="14">
    <source>
        <dbReference type="Proteomes" id="UP000094285"/>
    </source>
</evidence>
<dbReference type="GO" id="GO:0042973">
    <property type="term" value="F:glucan endo-1,3-beta-D-glucosidase activity"/>
    <property type="evidence" value="ECO:0007669"/>
    <property type="project" value="TreeGrafter"/>
</dbReference>
<evidence type="ECO:0000256" key="4">
    <source>
        <dbReference type="ARBA" id="ARBA00022525"/>
    </source>
</evidence>
<gene>
    <name evidence="13" type="ORF">CANTADRAFT_24942</name>
</gene>
<dbReference type="InterPro" id="IPR050732">
    <property type="entry name" value="Beta-glucan_modifiers"/>
</dbReference>
<dbReference type="SUPFAM" id="SSF51445">
    <property type="entry name" value="(Trans)glycosidases"/>
    <property type="match status" value="1"/>
</dbReference>
<comment type="subcellular location">
    <subcellularLocation>
        <location evidence="1">Secreted</location>
        <location evidence="1">Cell wall</location>
    </subcellularLocation>
</comment>
<dbReference type="EMBL" id="KV453909">
    <property type="protein sequence ID" value="ODV82423.1"/>
    <property type="molecule type" value="Genomic_DNA"/>
</dbReference>
<dbReference type="InterPro" id="IPR017853">
    <property type="entry name" value="GH"/>
</dbReference>
<dbReference type="GO" id="GO:0009277">
    <property type="term" value="C:fungal-type cell wall"/>
    <property type="evidence" value="ECO:0007669"/>
    <property type="project" value="TreeGrafter"/>
</dbReference>
<dbReference type="GO" id="GO:0071555">
    <property type="term" value="P:cell wall organization"/>
    <property type="evidence" value="ECO:0007669"/>
    <property type="project" value="UniProtKB-KW"/>
</dbReference>
<dbReference type="FunFam" id="3.20.20.80:FF:000111">
    <property type="entry name" value="Soluble cell wall protein"/>
    <property type="match status" value="1"/>
</dbReference>
<dbReference type="GO" id="GO:0009986">
    <property type="term" value="C:cell surface"/>
    <property type="evidence" value="ECO:0007669"/>
    <property type="project" value="TreeGrafter"/>
</dbReference>
<dbReference type="STRING" id="984487.A0A1E4SSD1"/>
<feature type="region of interest" description="Disordered" evidence="11">
    <location>
        <begin position="47"/>
        <end position="82"/>
    </location>
</feature>
<dbReference type="RefSeq" id="XP_020067545.1">
    <property type="nucleotide sequence ID" value="XM_020207271.1"/>
</dbReference>
<dbReference type="OrthoDB" id="941679at2759"/>
<evidence type="ECO:0000256" key="9">
    <source>
        <dbReference type="ARBA" id="ARBA00023316"/>
    </source>
</evidence>
<evidence type="ECO:0000256" key="6">
    <source>
        <dbReference type="ARBA" id="ARBA00022801"/>
    </source>
</evidence>
<dbReference type="Pfam" id="PF00332">
    <property type="entry name" value="Glyco_hydro_17"/>
    <property type="match status" value="1"/>
</dbReference>
<evidence type="ECO:0000256" key="8">
    <source>
        <dbReference type="ARBA" id="ARBA00023295"/>
    </source>
</evidence>
<dbReference type="PANTHER" id="PTHR16631:SF14">
    <property type="entry name" value="FAMILY 17 GLUCOSIDASE SCW10-RELATED"/>
    <property type="match status" value="1"/>
</dbReference>
<keyword evidence="5 12" id="KW-0732">Signal</keyword>
<dbReference type="AlphaFoldDB" id="A0A1E4SSD1"/>
<feature type="compositionally biased region" description="Low complexity" evidence="11">
    <location>
        <begin position="55"/>
        <end position="79"/>
    </location>
</feature>
<keyword evidence="9" id="KW-0961">Cell wall biogenesis/degradation</keyword>
<keyword evidence="8" id="KW-0326">Glycosidase</keyword>
<evidence type="ECO:0000256" key="10">
    <source>
        <dbReference type="RuleBase" id="RU004335"/>
    </source>
</evidence>
<dbReference type="GO" id="GO:0005576">
    <property type="term" value="C:extracellular region"/>
    <property type="evidence" value="ECO:0007669"/>
    <property type="project" value="TreeGrafter"/>
</dbReference>
<dbReference type="GeneID" id="30981408"/>
<dbReference type="PANTHER" id="PTHR16631">
    <property type="entry name" value="GLUCAN 1,3-BETA-GLUCOSIDASE"/>
    <property type="match status" value="1"/>
</dbReference>
<evidence type="ECO:0000256" key="11">
    <source>
        <dbReference type="SAM" id="MobiDB-lite"/>
    </source>
</evidence>
<keyword evidence="14" id="KW-1185">Reference proteome</keyword>
<proteinExistence type="inferred from homology"/>
<dbReference type="GO" id="GO:0005975">
    <property type="term" value="P:carbohydrate metabolic process"/>
    <property type="evidence" value="ECO:0007669"/>
    <property type="project" value="InterPro"/>
</dbReference>
<comment type="similarity">
    <text evidence="2 10">Belongs to the glycosyl hydrolase 17 family.</text>
</comment>
<name>A0A1E4SSD1_9ASCO</name>
<dbReference type="InterPro" id="IPR000490">
    <property type="entry name" value="Glyco_hydro_17"/>
</dbReference>
<keyword evidence="4" id="KW-0964">Secreted</keyword>
<evidence type="ECO:0000313" key="13">
    <source>
        <dbReference type="EMBL" id="ODV82423.1"/>
    </source>
</evidence>
<evidence type="ECO:0000256" key="3">
    <source>
        <dbReference type="ARBA" id="ARBA00022512"/>
    </source>
</evidence>
<reference evidence="14" key="1">
    <citation type="submission" date="2016-05" db="EMBL/GenBank/DDBJ databases">
        <title>Comparative genomics of biotechnologically important yeasts.</title>
        <authorList>
            <consortium name="DOE Joint Genome Institute"/>
            <person name="Riley R."/>
            <person name="Haridas S."/>
            <person name="Wolfe K.H."/>
            <person name="Lopes M.R."/>
            <person name="Hittinger C.T."/>
            <person name="Goker M."/>
            <person name="Salamov A."/>
            <person name="Wisecaver J."/>
            <person name="Long T.M."/>
            <person name="Aerts A.L."/>
            <person name="Barry K."/>
            <person name="Choi C."/>
            <person name="Clum A."/>
            <person name="Coughlan A.Y."/>
            <person name="Deshpande S."/>
            <person name="Douglass A.P."/>
            <person name="Hanson S.J."/>
            <person name="Klenk H.-P."/>
            <person name="Labutti K."/>
            <person name="Lapidus A."/>
            <person name="Lindquist E."/>
            <person name="Lipzen A."/>
            <person name="Meier-Kolthoff J.P."/>
            <person name="Ohm R.A."/>
            <person name="Otillar R.P."/>
            <person name="Pangilinan J."/>
            <person name="Peng Y."/>
            <person name="Rokas A."/>
            <person name="Rosa C.A."/>
            <person name="Scheuner C."/>
            <person name="Sibirny A.A."/>
            <person name="Slot J.C."/>
            <person name="Stielow J.B."/>
            <person name="Sun H."/>
            <person name="Kurtzman C.P."/>
            <person name="Blackwell M."/>
            <person name="Grigoriev I.V."/>
            <person name="Jeffries T.W."/>
        </authorList>
    </citation>
    <scope>NUCLEOTIDE SEQUENCE [LARGE SCALE GENOMIC DNA]</scope>
    <source>
        <strain evidence="14">NRRL Y-17324</strain>
    </source>
</reference>
<accession>A0A1E4SSD1</accession>
<feature type="signal peptide" evidence="12">
    <location>
        <begin position="1"/>
        <end position="17"/>
    </location>
</feature>
<protein>
    <submittedName>
        <fullName evidence="13">Glycoside hydrolase family 17 protein</fullName>
    </submittedName>
</protein>
<evidence type="ECO:0000256" key="5">
    <source>
        <dbReference type="ARBA" id="ARBA00022729"/>
    </source>
</evidence>
<organism evidence="13 14">
    <name type="scientific">Suhomyces tanzawaensis NRRL Y-17324</name>
    <dbReference type="NCBI Taxonomy" id="984487"/>
    <lineage>
        <taxon>Eukaryota</taxon>
        <taxon>Fungi</taxon>
        <taxon>Dikarya</taxon>
        <taxon>Ascomycota</taxon>
        <taxon>Saccharomycotina</taxon>
        <taxon>Pichiomycetes</taxon>
        <taxon>Debaryomycetaceae</taxon>
        <taxon>Suhomyces</taxon>
    </lineage>
</organism>
<evidence type="ECO:0000256" key="1">
    <source>
        <dbReference type="ARBA" id="ARBA00004191"/>
    </source>
</evidence>
<dbReference type="Proteomes" id="UP000094285">
    <property type="component" value="Unassembled WGS sequence"/>
</dbReference>